<organism evidence="1">
    <name type="scientific">marine sediment metagenome</name>
    <dbReference type="NCBI Taxonomy" id="412755"/>
    <lineage>
        <taxon>unclassified sequences</taxon>
        <taxon>metagenomes</taxon>
        <taxon>ecological metagenomes</taxon>
    </lineage>
</organism>
<proteinExistence type="predicted"/>
<reference evidence="1" key="1">
    <citation type="journal article" date="2015" name="Nature">
        <title>Complex archaea that bridge the gap between prokaryotes and eukaryotes.</title>
        <authorList>
            <person name="Spang A."/>
            <person name="Saw J.H."/>
            <person name="Jorgensen S.L."/>
            <person name="Zaremba-Niedzwiedzka K."/>
            <person name="Martijn J."/>
            <person name="Lind A.E."/>
            <person name="van Eijk R."/>
            <person name="Schleper C."/>
            <person name="Guy L."/>
            <person name="Ettema T.J."/>
        </authorList>
    </citation>
    <scope>NUCLEOTIDE SEQUENCE</scope>
</reference>
<comment type="caution">
    <text evidence="1">The sequence shown here is derived from an EMBL/GenBank/DDBJ whole genome shotgun (WGS) entry which is preliminary data.</text>
</comment>
<accession>A0A0F9N929</accession>
<gene>
    <name evidence="1" type="ORF">LCGC14_1365140</name>
</gene>
<protein>
    <submittedName>
        <fullName evidence="1">Uncharacterized protein</fullName>
    </submittedName>
</protein>
<dbReference type="AlphaFoldDB" id="A0A0F9N929"/>
<evidence type="ECO:0000313" key="1">
    <source>
        <dbReference type="EMBL" id="KKM77917.1"/>
    </source>
</evidence>
<dbReference type="EMBL" id="LAZR01008571">
    <property type="protein sequence ID" value="KKM77917.1"/>
    <property type="molecule type" value="Genomic_DNA"/>
</dbReference>
<sequence length="105" mass="12665">MDDYVTGTMYLDSNELEQQPAHTFLTKWTFNNKICGTGKTKKGSENIKYFVKKSMKILVCLSNHRLIEEFIEWMEIWLNWCKILFISIYKNLIYHLLKRYLIPCF</sequence>
<name>A0A0F9N929_9ZZZZ</name>